<accession>A0ABT7MXS1</accession>
<evidence type="ECO:0000313" key="6">
    <source>
        <dbReference type="Proteomes" id="UP001235064"/>
    </source>
</evidence>
<keyword evidence="2" id="KW-0808">Transferase</keyword>
<dbReference type="SUPFAM" id="SSF53613">
    <property type="entry name" value="Ribokinase-like"/>
    <property type="match status" value="1"/>
</dbReference>
<comment type="similarity">
    <text evidence="1">Belongs to the carbohydrate kinase PfkB family.</text>
</comment>
<dbReference type="InterPro" id="IPR011611">
    <property type="entry name" value="PfkB_dom"/>
</dbReference>
<dbReference type="InterPro" id="IPR052700">
    <property type="entry name" value="Carb_kinase_PfkB-like"/>
</dbReference>
<sequence>MTSSARVAVVGDNTVDRYLGGPEYVGGNALNVAVQLRLLDGAVTYFGAVGDDDDGRKIAGALRSRGVGTEGLVNRDGPTAVTEIRLTPEGDRVFVREEFGVTAGYRPSDAELARIAEHDWVHIGMLPHAADFVARLRRLAPDISISQDCAVSSGFAGLDVAFCSTGEDEQKALRAAGDALSGGAGLAVVTRGAEGALASDGRDDWRCTAVPVDVVDTTGAGDSFIAGFIAARRSGTPVLGALEAGARVAARTCGHVGGFPQ</sequence>
<dbReference type="PANTHER" id="PTHR43320">
    <property type="entry name" value="SUGAR KINASE"/>
    <property type="match status" value="1"/>
</dbReference>
<reference evidence="5 6" key="1">
    <citation type="submission" date="2023-06" db="EMBL/GenBank/DDBJ databases">
        <title>Microbacterium sp. nov., isolated from a waste landfill.</title>
        <authorList>
            <person name="Wen W."/>
        </authorList>
    </citation>
    <scope>NUCLEOTIDE SEQUENCE [LARGE SCALE GENOMIC DNA]</scope>
    <source>
        <strain evidence="5 6">ASV49</strain>
    </source>
</reference>
<dbReference type="RefSeq" id="WP_286288121.1">
    <property type="nucleotide sequence ID" value="NZ_JASXSZ010000002.1"/>
</dbReference>
<dbReference type="Pfam" id="PF00294">
    <property type="entry name" value="PfkB"/>
    <property type="match status" value="2"/>
</dbReference>
<feature type="domain" description="Carbohydrate kinase PfkB" evidence="4">
    <location>
        <begin position="24"/>
        <end position="106"/>
    </location>
</feature>
<dbReference type="PROSITE" id="PS00584">
    <property type="entry name" value="PFKB_KINASES_2"/>
    <property type="match status" value="1"/>
</dbReference>
<dbReference type="InterPro" id="IPR029056">
    <property type="entry name" value="Ribokinase-like"/>
</dbReference>
<feature type="domain" description="Carbohydrate kinase PfkB" evidence="4">
    <location>
        <begin position="165"/>
        <end position="257"/>
    </location>
</feature>
<name>A0ABT7MXS1_9MICO</name>
<gene>
    <name evidence="5" type="ORF">QSV35_07915</name>
</gene>
<dbReference type="EMBL" id="JASXSZ010000002">
    <property type="protein sequence ID" value="MDL9979257.1"/>
    <property type="molecule type" value="Genomic_DNA"/>
</dbReference>
<evidence type="ECO:0000313" key="5">
    <source>
        <dbReference type="EMBL" id="MDL9979257.1"/>
    </source>
</evidence>
<dbReference type="Proteomes" id="UP001235064">
    <property type="component" value="Unassembled WGS sequence"/>
</dbReference>
<evidence type="ECO:0000256" key="1">
    <source>
        <dbReference type="ARBA" id="ARBA00010688"/>
    </source>
</evidence>
<protein>
    <submittedName>
        <fullName evidence="5">PfkB family carbohydrate kinase</fullName>
    </submittedName>
</protein>
<dbReference type="InterPro" id="IPR002173">
    <property type="entry name" value="Carboh/pur_kinase_PfkB_CS"/>
</dbReference>
<dbReference type="GO" id="GO:0016301">
    <property type="term" value="F:kinase activity"/>
    <property type="evidence" value="ECO:0007669"/>
    <property type="project" value="UniProtKB-KW"/>
</dbReference>
<dbReference type="Gene3D" id="3.40.1190.20">
    <property type="match status" value="1"/>
</dbReference>
<organism evidence="5 6">
    <name type="scientific">Microbacterium candidum</name>
    <dbReference type="NCBI Taxonomy" id="3041922"/>
    <lineage>
        <taxon>Bacteria</taxon>
        <taxon>Bacillati</taxon>
        <taxon>Actinomycetota</taxon>
        <taxon>Actinomycetes</taxon>
        <taxon>Micrococcales</taxon>
        <taxon>Microbacteriaceae</taxon>
        <taxon>Microbacterium</taxon>
    </lineage>
</organism>
<keyword evidence="6" id="KW-1185">Reference proteome</keyword>
<keyword evidence="3 5" id="KW-0418">Kinase</keyword>
<evidence type="ECO:0000259" key="4">
    <source>
        <dbReference type="Pfam" id="PF00294"/>
    </source>
</evidence>
<comment type="caution">
    <text evidence="5">The sequence shown here is derived from an EMBL/GenBank/DDBJ whole genome shotgun (WGS) entry which is preliminary data.</text>
</comment>
<evidence type="ECO:0000256" key="3">
    <source>
        <dbReference type="ARBA" id="ARBA00022777"/>
    </source>
</evidence>
<dbReference type="PANTHER" id="PTHR43320:SF3">
    <property type="entry name" value="CARBOHYDRATE KINASE PFKB DOMAIN-CONTAINING PROTEIN"/>
    <property type="match status" value="1"/>
</dbReference>
<proteinExistence type="inferred from homology"/>
<evidence type="ECO:0000256" key="2">
    <source>
        <dbReference type="ARBA" id="ARBA00022679"/>
    </source>
</evidence>